<dbReference type="EMBL" id="JANIEX010000662">
    <property type="protein sequence ID" value="KAJ3564442.1"/>
    <property type="molecule type" value="Genomic_DNA"/>
</dbReference>
<dbReference type="Gene3D" id="1.20.1280.50">
    <property type="match status" value="1"/>
</dbReference>
<comment type="caution">
    <text evidence="2">The sequence shown here is derived from an EMBL/GenBank/DDBJ whole genome shotgun (WGS) entry which is preliminary data.</text>
</comment>
<name>A0AAD5YS06_9AGAR</name>
<proteinExistence type="predicted"/>
<organism evidence="2 3">
    <name type="scientific">Leucocoprinus birnbaumii</name>
    <dbReference type="NCBI Taxonomy" id="56174"/>
    <lineage>
        <taxon>Eukaryota</taxon>
        <taxon>Fungi</taxon>
        <taxon>Dikarya</taxon>
        <taxon>Basidiomycota</taxon>
        <taxon>Agaricomycotina</taxon>
        <taxon>Agaricomycetes</taxon>
        <taxon>Agaricomycetidae</taxon>
        <taxon>Agaricales</taxon>
        <taxon>Agaricineae</taxon>
        <taxon>Agaricaceae</taxon>
        <taxon>Leucocoprinus</taxon>
    </lineage>
</organism>
<reference evidence="2" key="1">
    <citation type="submission" date="2022-07" db="EMBL/GenBank/DDBJ databases">
        <title>Genome Sequence of Leucocoprinus birnbaumii.</title>
        <authorList>
            <person name="Buettner E."/>
        </authorList>
    </citation>
    <scope>NUCLEOTIDE SEQUENCE</scope>
    <source>
        <strain evidence="2">VT141</strain>
    </source>
</reference>
<keyword evidence="3" id="KW-1185">Reference proteome</keyword>
<feature type="region of interest" description="Disordered" evidence="1">
    <location>
        <begin position="557"/>
        <end position="613"/>
    </location>
</feature>
<evidence type="ECO:0000313" key="2">
    <source>
        <dbReference type="EMBL" id="KAJ3564442.1"/>
    </source>
</evidence>
<feature type="compositionally biased region" description="Acidic residues" evidence="1">
    <location>
        <begin position="569"/>
        <end position="590"/>
    </location>
</feature>
<evidence type="ECO:0008006" key="4">
    <source>
        <dbReference type="Google" id="ProtNLM"/>
    </source>
</evidence>
<gene>
    <name evidence="2" type="ORF">NP233_g8290</name>
</gene>
<feature type="compositionally biased region" description="Polar residues" evidence="1">
    <location>
        <begin position="603"/>
        <end position="613"/>
    </location>
</feature>
<sequence>MTDTGQSNRCSLCGQPGNAEPLSINHLLGPIPHDKNIYALRREIERLDDIIVRSSKDKAALQQRLNCAGSPVHRLPAEILSQIFRHTVPLPSTLYRRTLARKSGGERRPSIPRYPQILSEVCSTWHRVVISLPNLWNTMIIATTGDEEKRCAKALDMFLQRSGSTPFHLEITVILEKFPNYPYKRPLKSIERIIFKSQLASRFETLSFVSPPWAWLDNIRLTKRRFSLLKNFWWDISEFPVDERHIREWEQPPYSSFINVPALRSLTLRNSETVISDLPTTITSLNLGCLSADTVREILLQCPLIAEFHCTFGCPWYSWDDWADYSWTPADRELGGDLACLEHLRLFCVHGVDVSICSSFLGHLRLPAVESVTIGFEYTFVRVEDSAEQHLLAFFSRLPTTLTHLQLTMPINMNARRLHKMLLPLSNLKSLLFATSCSFLDNIVQILRPAHSLNSGNPLLPTLRRLEFHDISPLRANTDWNQWLNRLEGPLVAMFEERMNILSTNLEFIVQGRDISFSWSPAVQERITRLASSGRLDISGADRPRHFKFVDHDPWIGATSAEQSGPDSDFSDEEDGSDFLDEENYSDEGGSDFSDKEIDGVDSPSTSQMTTPE</sequence>
<dbReference type="AlphaFoldDB" id="A0AAD5YS06"/>
<evidence type="ECO:0000256" key="1">
    <source>
        <dbReference type="SAM" id="MobiDB-lite"/>
    </source>
</evidence>
<evidence type="ECO:0000313" key="3">
    <source>
        <dbReference type="Proteomes" id="UP001213000"/>
    </source>
</evidence>
<dbReference type="Proteomes" id="UP001213000">
    <property type="component" value="Unassembled WGS sequence"/>
</dbReference>
<accession>A0AAD5YS06</accession>
<protein>
    <recommendedName>
        <fullName evidence="4">F-box domain-containing protein</fullName>
    </recommendedName>
</protein>